<dbReference type="EMBL" id="JAYRBN010000028">
    <property type="protein sequence ID" value="KAL2749109.1"/>
    <property type="molecule type" value="Genomic_DNA"/>
</dbReference>
<accession>A0ABD2CVE1</accession>
<name>A0ABD2CVE1_VESMC</name>
<sequence>MSRFRIYSVILPYNRIKNLCAISFHYILESIRYSNSIEVVNYTILKKICKYYHQYLLSWESVIKLWEYYYILPKTNCIGL</sequence>
<dbReference type="AlphaFoldDB" id="A0ABD2CVE1"/>
<keyword evidence="2" id="KW-1185">Reference proteome</keyword>
<comment type="caution">
    <text evidence="1">The sequence shown here is derived from an EMBL/GenBank/DDBJ whole genome shotgun (WGS) entry which is preliminary data.</text>
</comment>
<evidence type="ECO:0000313" key="1">
    <source>
        <dbReference type="EMBL" id="KAL2749109.1"/>
    </source>
</evidence>
<dbReference type="Proteomes" id="UP001607303">
    <property type="component" value="Unassembled WGS sequence"/>
</dbReference>
<organism evidence="1 2">
    <name type="scientific">Vespula maculifrons</name>
    <name type="common">Eastern yellow jacket</name>
    <name type="synonym">Wasp</name>
    <dbReference type="NCBI Taxonomy" id="7453"/>
    <lineage>
        <taxon>Eukaryota</taxon>
        <taxon>Metazoa</taxon>
        <taxon>Ecdysozoa</taxon>
        <taxon>Arthropoda</taxon>
        <taxon>Hexapoda</taxon>
        <taxon>Insecta</taxon>
        <taxon>Pterygota</taxon>
        <taxon>Neoptera</taxon>
        <taxon>Endopterygota</taxon>
        <taxon>Hymenoptera</taxon>
        <taxon>Apocrita</taxon>
        <taxon>Aculeata</taxon>
        <taxon>Vespoidea</taxon>
        <taxon>Vespidae</taxon>
        <taxon>Vespinae</taxon>
        <taxon>Vespula</taxon>
    </lineage>
</organism>
<proteinExistence type="predicted"/>
<gene>
    <name evidence="1" type="ORF">V1477_002719</name>
</gene>
<evidence type="ECO:0000313" key="2">
    <source>
        <dbReference type="Proteomes" id="UP001607303"/>
    </source>
</evidence>
<protein>
    <submittedName>
        <fullName evidence="1">Uncharacterized protein</fullName>
    </submittedName>
</protein>
<reference evidence="1 2" key="1">
    <citation type="journal article" date="2024" name="Ann. Entomol. Soc. Am.">
        <title>Genomic analyses of the southern and eastern yellowjacket wasps (Hymenoptera: Vespidae) reveal evolutionary signatures of social life.</title>
        <authorList>
            <person name="Catto M.A."/>
            <person name="Caine P.B."/>
            <person name="Orr S.E."/>
            <person name="Hunt B.G."/>
            <person name="Goodisman M.A.D."/>
        </authorList>
    </citation>
    <scope>NUCLEOTIDE SEQUENCE [LARGE SCALE GENOMIC DNA]</scope>
    <source>
        <strain evidence="1">232</strain>
        <tissue evidence="1">Head and thorax</tissue>
    </source>
</reference>